<proteinExistence type="predicted"/>
<dbReference type="EMBL" id="BK035262">
    <property type="protein sequence ID" value="DAG89611.1"/>
    <property type="molecule type" value="Genomic_DNA"/>
</dbReference>
<accession>A0A8S5VK19</accession>
<sequence>MNINPWAVVKRLIDKALAGYCPYSIDDVYVTFSSTEPTARWPGTKWKQITDCFIRAADSSHAVGSTGGSWTHKQTVDEIAKHSPFLPNSSTNGSVTVPVWGGYINNGSIITNTTTNESPNHNGWNLPVIGNSKPMNIENKYTAVNMWRRTA</sequence>
<organism evidence="2">
    <name type="scientific">Ackermannviridae sp</name>
    <dbReference type="NCBI Taxonomy" id="2831612"/>
    <lineage>
        <taxon>Viruses</taxon>
        <taxon>Duplodnaviria</taxon>
        <taxon>Heunggongvirae</taxon>
        <taxon>Uroviricota</taxon>
        <taxon>Caudoviricetes</taxon>
        <taxon>Pantevenvirales</taxon>
        <taxon>Ackermannviridae</taxon>
    </lineage>
</organism>
<evidence type="ECO:0000259" key="1">
    <source>
        <dbReference type="Pfam" id="PF21939"/>
    </source>
</evidence>
<evidence type="ECO:0000313" key="2">
    <source>
        <dbReference type="EMBL" id="DAG89611.1"/>
    </source>
</evidence>
<dbReference type="InterPro" id="IPR053827">
    <property type="entry name" value="Gp10_C"/>
</dbReference>
<protein>
    <submittedName>
        <fullName evidence="2">Baseplate protein</fullName>
    </submittedName>
</protein>
<feature type="domain" description="Baseplate structural protein Gp10 C-terminal" evidence="1">
    <location>
        <begin position="23"/>
        <end position="150"/>
    </location>
</feature>
<reference evidence="2" key="1">
    <citation type="journal article" date="2021" name="Proc. Natl. Acad. Sci. U.S.A.">
        <title>A Catalog of Tens of Thousands of Viruses from Human Metagenomes Reveals Hidden Associations with Chronic Diseases.</title>
        <authorList>
            <person name="Tisza M.J."/>
            <person name="Buck C.B."/>
        </authorList>
    </citation>
    <scope>NUCLEOTIDE SEQUENCE</scope>
    <source>
        <strain evidence="2">CtcJL42</strain>
    </source>
</reference>
<name>A0A8S5VK19_9CAUD</name>
<dbReference type="Pfam" id="PF21939">
    <property type="entry name" value="Gp10_C"/>
    <property type="match status" value="1"/>
</dbReference>